<dbReference type="EMBL" id="ML208492">
    <property type="protein sequence ID" value="TFK64028.1"/>
    <property type="molecule type" value="Genomic_DNA"/>
</dbReference>
<evidence type="ECO:0000313" key="2">
    <source>
        <dbReference type="Proteomes" id="UP000308600"/>
    </source>
</evidence>
<reference evidence="1 2" key="1">
    <citation type="journal article" date="2019" name="Nat. Ecol. Evol.">
        <title>Megaphylogeny resolves global patterns of mushroom evolution.</title>
        <authorList>
            <person name="Varga T."/>
            <person name="Krizsan K."/>
            <person name="Foldi C."/>
            <person name="Dima B."/>
            <person name="Sanchez-Garcia M."/>
            <person name="Sanchez-Ramirez S."/>
            <person name="Szollosi G.J."/>
            <person name="Szarkandi J.G."/>
            <person name="Papp V."/>
            <person name="Albert L."/>
            <person name="Andreopoulos W."/>
            <person name="Angelini C."/>
            <person name="Antonin V."/>
            <person name="Barry K.W."/>
            <person name="Bougher N.L."/>
            <person name="Buchanan P."/>
            <person name="Buyck B."/>
            <person name="Bense V."/>
            <person name="Catcheside P."/>
            <person name="Chovatia M."/>
            <person name="Cooper J."/>
            <person name="Damon W."/>
            <person name="Desjardin D."/>
            <person name="Finy P."/>
            <person name="Geml J."/>
            <person name="Haridas S."/>
            <person name="Hughes K."/>
            <person name="Justo A."/>
            <person name="Karasinski D."/>
            <person name="Kautmanova I."/>
            <person name="Kiss B."/>
            <person name="Kocsube S."/>
            <person name="Kotiranta H."/>
            <person name="LaButti K.M."/>
            <person name="Lechner B.E."/>
            <person name="Liimatainen K."/>
            <person name="Lipzen A."/>
            <person name="Lukacs Z."/>
            <person name="Mihaltcheva S."/>
            <person name="Morgado L.N."/>
            <person name="Niskanen T."/>
            <person name="Noordeloos M.E."/>
            <person name="Ohm R.A."/>
            <person name="Ortiz-Santana B."/>
            <person name="Ovrebo C."/>
            <person name="Racz N."/>
            <person name="Riley R."/>
            <person name="Savchenko A."/>
            <person name="Shiryaev A."/>
            <person name="Soop K."/>
            <person name="Spirin V."/>
            <person name="Szebenyi C."/>
            <person name="Tomsovsky M."/>
            <person name="Tulloss R.E."/>
            <person name="Uehling J."/>
            <person name="Grigoriev I.V."/>
            <person name="Vagvolgyi C."/>
            <person name="Papp T."/>
            <person name="Martin F.M."/>
            <person name="Miettinen O."/>
            <person name="Hibbett D.S."/>
            <person name="Nagy L.G."/>
        </authorList>
    </citation>
    <scope>NUCLEOTIDE SEQUENCE [LARGE SCALE GENOMIC DNA]</scope>
    <source>
        <strain evidence="1 2">NL-1719</strain>
    </source>
</reference>
<dbReference type="Proteomes" id="UP000308600">
    <property type="component" value="Unassembled WGS sequence"/>
</dbReference>
<gene>
    <name evidence="1" type="ORF">BDN72DRAFT_775140</name>
</gene>
<organism evidence="1 2">
    <name type="scientific">Pluteus cervinus</name>
    <dbReference type="NCBI Taxonomy" id="181527"/>
    <lineage>
        <taxon>Eukaryota</taxon>
        <taxon>Fungi</taxon>
        <taxon>Dikarya</taxon>
        <taxon>Basidiomycota</taxon>
        <taxon>Agaricomycotina</taxon>
        <taxon>Agaricomycetes</taxon>
        <taxon>Agaricomycetidae</taxon>
        <taxon>Agaricales</taxon>
        <taxon>Pluteineae</taxon>
        <taxon>Pluteaceae</taxon>
        <taxon>Pluteus</taxon>
    </lineage>
</organism>
<protein>
    <submittedName>
        <fullName evidence="1">Hydroxymethylglutaryl-CoA synthase</fullName>
    </submittedName>
</protein>
<evidence type="ECO:0000313" key="1">
    <source>
        <dbReference type="EMBL" id="TFK64028.1"/>
    </source>
</evidence>
<sequence>MLRDKIFNTDNIPAPDFTLDDDPVTASNQTGLYRTPRQIPRPADVGIIGLEVYLPKRCISIEALENLNGVAKGQYAVGLGQEYLAFPDDREDINSFALTTVSFLLKKYKIGPEQVGRIDIGTEATIDKSVKGVLMDLFAASGNHDIEGNACDGSTAALFNAVNWIESSSWDGRYAIVFAGDIAIPAKGAARPVGGAGAVAMLIGPNAPLIIERARGSYMANTHDFYKPQLNSEYPEADEVGSVATYLTALDESYKAYQRRYSANLLADAQAEFDANLRDDKGDFRAPLPAVGPGDFDFAVFQSPYGKLVQKAHARLMYHDFIAKPDVPMFRDVPQSFLAISLGASREDESVEKTFTQLAASKYDALVQPSLLLSNQCGNMGTGSLYGGLASLLTSVPSYEIFDKRIALFAYGSGCASSFFAIRVKGDTSRIASALDLKSRLSSTMVRPCSEYVDALQLREENHNPAGYEPAGSVNDLWPGTYYLKGVDSRNRRSYGVFDGKPVPRVLRAVHTVPPPKPEEIKTKPTTMSTFQPNFYAIEISAFAQIFSVFHYIRHVLALSP</sequence>
<keyword evidence="2" id="KW-1185">Reference proteome</keyword>
<proteinExistence type="predicted"/>
<accession>A0ACD3ADS5</accession>
<name>A0ACD3ADS5_9AGAR</name>